<comment type="similarity">
    <text evidence="1">Belongs to the HipA Ser/Thr kinase family.</text>
</comment>
<dbReference type="Pfam" id="PF07804">
    <property type="entry name" value="HipA_C"/>
    <property type="match status" value="1"/>
</dbReference>
<dbReference type="InterPro" id="IPR052028">
    <property type="entry name" value="HipA_Ser/Thr_kinase"/>
</dbReference>
<gene>
    <name evidence="5" type="ORF">ACFP57_03130</name>
</gene>
<evidence type="ECO:0000313" key="6">
    <source>
        <dbReference type="Proteomes" id="UP001596266"/>
    </source>
</evidence>
<dbReference type="RefSeq" id="WP_343885939.1">
    <property type="nucleotide sequence ID" value="NZ_BAAAKI010000012.1"/>
</dbReference>
<keyword evidence="3" id="KW-0418">Kinase</keyword>
<dbReference type="InterPro" id="IPR012893">
    <property type="entry name" value="HipA-like_C"/>
</dbReference>
<evidence type="ECO:0000256" key="2">
    <source>
        <dbReference type="ARBA" id="ARBA00022679"/>
    </source>
</evidence>
<reference evidence="6" key="1">
    <citation type="journal article" date="2019" name="Int. J. Syst. Evol. Microbiol.">
        <title>The Global Catalogue of Microorganisms (GCM) 10K type strain sequencing project: providing services to taxonomists for standard genome sequencing and annotation.</title>
        <authorList>
            <consortium name="The Broad Institute Genomics Platform"/>
            <consortium name="The Broad Institute Genome Sequencing Center for Infectious Disease"/>
            <person name="Wu L."/>
            <person name="Ma J."/>
        </authorList>
    </citation>
    <scope>NUCLEOTIDE SEQUENCE [LARGE SCALE GENOMIC DNA]</scope>
    <source>
        <strain evidence="6">CGMCC 1.15277</strain>
    </source>
</reference>
<name>A0ABW1X049_9ACTN</name>
<feature type="domain" description="HipA-like C-terminal" evidence="4">
    <location>
        <begin position="11"/>
        <end position="207"/>
    </location>
</feature>
<dbReference type="PANTHER" id="PTHR37419">
    <property type="entry name" value="SERINE/THREONINE-PROTEIN KINASE TOXIN HIPA"/>
    <property type="match status" value="1"/>
</dbReference>
<keyword evidence="2" id="KW-0808">Transferase</keyword>
<comment type="caution">
    <text evidence="5">The sequence shown here is derived from an EMBL/GenBank/DDBJ whole genome shotgun (WGS) entry which is preliminary data.</text>
</comment>
<dbReference type="Proteomes" id="UP001596266">
    <property type="component" value="Unassembled WGS sequence"/>
</dbReference>
<sequence>MISLPVRLDGVRAIIKLDPPEYPGAVENEDYLLRLARRLPVPVARAELVRDVEGRAGLVVERFDRVLDADAGVARLAVEDACQLLGRYPADKYAVSSEEVAGAGADACPARMVAARGAFVLFAFAWLTGNGDLHAKNLSVLQHPDGEWRLAPAHDLPSTLPYGDHTMALVLAGRRENLTRTAFRTFGGTLGLPSRAVERALDQVLTATSPLLDDLRDGALPLTRNATERLVRQLSRRRRDLEG</sequence>
<dbReference type="EMBL" id="JBHSUA010000008">
    <property type="protein sequence ID" value="MFC6395988.1"/>
    <property type="molecule type" value="Genomic_DNA"/>
</dbReference>
<evidence type="ECO:0000259" key="4">
    <source>
        <dbReference type="Pfam" id="PF07804"/>
    </source>
</evidence>
<dbReference type="PANTHER" id="PTHR37419:SF1">
    <property type="entry name" value="SERINE_THREONINE-PROTEIN KINASE TOXIN HIPA"/>
    <property type="match status" value="1"/>
</dbReference>
<organism evidence="5 6">
    <name type="scientific">Luteococcus sanguinis</name>
    <dbReference type="NCBI Taxonomy" id="174038"/>
    <lineage>
        <taxon>Bacteria</taxon>
        <taxon>Bacillati</taxon>
        <taxon>Actinomycetota</taxon>
        <taxon>Actinomycetes</taxon>
        <taxon>Propionibacteriales</taxon>
        <taxon>Propionibacteriaceae</taxon>
        <taxon>Luteococcus</taxon>
    </lineage>
</organism>
<proteinExistence type="inferred from homology"/>
<protein>
    <submittedName>
        <fullName evidence="5">Type II toxin-antitoxin system HipA family toxin</fullName>
    </submittedName>
</protein>
<evidence type="ECO:0000256" key="1">
    <source>
        <dbReference type="ARBA" id="ARBA00010164"/>
    </source>
</evidence>
<accession>A0ABW1X049</accession>
<evidence type="ECO:0000256" key="3">
    <source>
        <dbReference type="ARBA" id="ARBA00022777"/>
    </source>
</evidence>
<evidence type="ECO:0000313" key="5">
    <source>
        <dbReference type="EMBL" id="MFC6395988.1"/>
    </source>
</evidence>
<keyword evidence="6" id="KW-1185">Reference proteome</keyword>